<dbReference type="InterPro" id="IPR036390">
    <property type="entry name" value="WH_DNA-bd_sf"/>
</dbReference>
<sequence length="52" mass="6195">NGLIEAQYKASLLGPKRKYFSITQQGKEELERFRKSFRELERAVECLFSRQD</sequence>
<dbReference type="EMBL" id="DXBG01000176">
    <property type="protein sequence ID" value="HIZ65739.1"/>
    <property type="molecule type" value="Genomic_DNA"/>
</dbReference>
<reference evidence="1" key="2">
    <citation type="submission" date="2021-04" db="EMBL/GenBank/DDBJ databases">
        <authorList>
            <person name="Gilroy R."/>
        </authorList>
    </citation>
    <scope>NUCLEOTIDE SEQUENCE</scope>
    <source>
        <strain evidence="1">1068</strain>
    </source>
</reference>
<evidence type="ECO:0000313" key="1">
    <source>
        <dbReference type="EMBL" id="HIZ65739.1"/>
    </source>
</evidence>
<evidence type="ECO:0000313" key="2">
    <source>
        <dbReference type="Proteomes" id="UP000824056"/>
    </source>
</evidence>
<reference evidence="1" key="1">
    <citation type="journal article" date="2021" name="PeerJ">
        <title>Extensive microbial diversity within the chicken gut microbiome revealed by metagenomics and culture.</title>
        <authorList>
            <person name="Gilroy R."/>
            <person name="Ravi A."/>
            <person name="Getino M."/>
            <person name="Pursley I."/>
            <person name="Horton D.L."/>
            <person name="Alikhan N.F."/>
            <person name="Baker D."/>
            <person name="Gharbi K."/>
            <person name="Hall N."/>
            <person name="Watson M."/>
            <person name="Adriaenssens E.M."/>
            <person name="Foster-Nyarko E."/>
            <person name="Jarju S."/>
            <person name="Secka A."/>
            <person name="Antonio M."/>
            <person name="Oren A."/>
            <person name="Chaudhuri R.R."/>
            <person name="La Ragione R."/>
            <person name="Hildebrand F."/>
            <person name="Pallen M.J."/>
        </authorList>
    </citation>
    <scope>NUCLEOTIDE SEQUENCE</scope>
    <source>
        <strain evidence="1">1068</strain>
    </source>
</reference>
<dbReference type="AlphaFoldDB" id="A0A9D2JTW1"/>
<proteinExistence type="predicted"/>
<gene>
    <name evidence="1" type="ORF">H9809_07560</name>
</gene>
<name>A0A9D2JTW1_9FIRM</name>
<feature type="non-terminal residue" evidence="1">
    <location>
        <position position="1"/>
    </location>
</feature>
<accession>A0A9D2JTW1</accession>
<protein>
    <submittedName>
        <fullName evidence="1">PadR family transcriptional regulator</fullName>
    </submittedName>
</protein>
<dbReference type="InterPro" id="IPR036388">
    <property type="entry name" value="WH-like_DNA-bd_sf"/>
</dbReference>
<dbReference type="SUPFAM" id="SSF46785">
    <property type="entry name" value="Winged helix' DNA-binding domain"/>
    <property type="match status" value="1"/>
</dbReference>
<comment type="caution">
    <text evidence="1">The sequence shown here is derived from an EMBL/GenBank/DDBJ whole genome shotgun (WGS) entry which is preliminary data.</text>
</comment>
<organism evidence="1 2">
    <name type="scientific">Candidatus Blautia pullicola</name>
    <dbReference type="NCBI Taxonomy" id="2838498"/>
    <lineage>
        <taxon>Bacteria</taxon>
        <taxon>Bacillati</taxon>
        <taxon>Bacillota</taxon>
        <taxon>Clostridia</taxon>
        <taxon>Lachnospirales</taxon>
        <taxon>Lachnospiraceae</taxon>
        <taxon>Blautia</taxon>
    </lineage>
</organism>
<dbReference type="Gene3D" id="1.10.10.10">
    <property type="entry name" value="Winged helix-like DNA-binding domain superfamily/Winged helix DNA-binding domain"/>
    <property type="match status" value="1"/>
</dbReference>
<dbReference type="Proteomes" id="UP000824056">
    <property type="component" value="Unassembled WGS sequence"/>
</dbReference>